<gene>
    <name evidence="5" type="ORF">SAMN04488518_10573</name>
</gene>
<comment type="caution">
    <text evidence="5">The sequence shown here is derived from an EMBL/GenBank/DDBJ whole genome shotgun (WGS) entry which is preliminary data.</text>
</comment>
<dbReference type="Pfam" id="PF12833">
    <property type="entry name" value="HTH_18"/>
    <property type="match status" value="1"/>
</dbReference>
<dbReference type="PRINTS" id="PR00032">
    <property type="entry name" value="HTHARAC"/>
</dbReference>
<keyword evidence="3" id="KW-0804">Transcription</keyword>
<name>A0A1I3ZFI0_9HYPH</name>
<dbReference type="InterPro" id="IPR050204">
    <property type="entry name" value="AraC_XylS_family_regulators"/>
</dbReference>
<dbReference type="SMART" id="SM00342">
    <property type="entry name" value="HTH_ARAC"/>
    <property type="match status" value="1"/>
</dbReference>
<evidence type="ECO:0000256" key="2">
    <source>
        <dbReference type="ARBA" id="ARBA00023125"/>
    </source>
</evidence>
<accession>A0A1I3ZFI0</accession>
<dbReference type="PANTHER" id="PTHR46796">
    <property type="entry name" value="HTH-TYPE TRANSCRIPTIONAL ACTIVATOR RHAS-RELATED"/>
    <property type="match status" value="1"/>
</dbReference>
<protein>
    <submittedName>
        <fullName evidence="5">AraC-type DNA-binding protein</fullName>
    </submittedName>
</protein>
<reference evidence="5 6" key="1">
    <citation type="submission" date="2016-10" db="EMBL/GenBank/DDBJ databases">
        <authorList>
            <person name="Varghese N."/>
            <person name="Submissions S."/>
        </authorList>
    </citation>
    <scope>NUCLEOTIDE SEQUENCE [LARGE SCALE GENOMIC DNA]</scope>
    <source>
        <strain evidence="5 6">DSM 16392</strain>
    </source>
</reference>
<dbReference type="InterPro" id="IPR020449">
    <property type="entry name" value="Tscrpt_reg_AraC-type_HTH"/>
</dbReference>
<dbReference type="InterPro" id="IPR009057">
    <property type="entry name" value="Homeodomain-like_sf"/>
</dbReference>
<dbReference type="GO" id="GO:0003677">
    <property type="term" value="F:DNA binding"/>
    <property type="evidence" value="ECO:0007669"/>
    <property type="project" value="UniProtKB-KW"/>
</dbReference>
<dbReference type="PROSITE" id="PS00041">
    <property type="entry name" value="HTH_ARAC_FAMILY_1"/>
    <property type="match status" value="1"/>
</dbReference>
<organism evidence="5 6">
    <name type="scientific">Pseudovibrio ascidiaceicola</name>
    <dbReference type="NCBI Taxonomy" id="285279"/>
    <lineage>
        <taxon>Bacteria</taxon>
        <taxon>Pseudomonadati</taxon>
        <taxon>Pseudomonadota</taxon>
        <taxon>Alphaproteobacteria</taxon>
        <taxon>Hyphomicrobiales</taxon>
        <taxon>Stappiaceae</taxon>
        <taxon>Pseudovibrio</taxon>
    </lineage>
</organism>
<keyword evidence="6" id="KW-1185">Reference proteome</keyword>
<dbReference type="SUPFAM" id="SSF46689">
    <property type="entry name" value="Homeodomain-like"/>
    <property type="match status" value="1"/>
</dbReference>
<dbReference type="InterPro" id="IPR018060">
    <property type="entry name" value="HTH_AraC"/>
</dbReference>
<evidence type="ECO:0000313" key="5">
    <source>
        <dbReference type="EMBL" id="SFK42817.1"/>
    </source>
</evidence>
<evidence type="ECO:0000256" key="1">
    <source>
        <dbReference type="ARBA" id="ARBA00023015"/>
    </source>
</evidence>
<dbReference type="InterPro" id="IPR035418">
    <property type="entry name" value="AraC-bd_2"/>
</dbReference>
<evidence type="ECO:0000313" key="6">
    <source>
        <dbReference type="Proteomes" id="UP000199598"/>
    </source>
</evidence>
<dbReference type="PROSITE" id="PS01124">
    <property type="entry name" value="HTH_ARAC_FAMILY_2"/>
    <property type="match status" value="1"/>
</dbReference>
<keyword evidence="2 5" id="KW-0238">DNA-binding</keyword>
<keyword evidence="1" id="KW-0805">Transcription regulation</keyword>
<dbReference type="InterPro" id="IPR018062">
    <property type="entry name" value="HTH_AraC-typ_CS"/>
</dbReference>
<sequence>MSVESNNSMNEPRPEVIYRPSINWDEWREGVAEATGEACLPSSTASPDAFGAGVRGSRYKSGFVATINATPHKFIRTSQRIARDGMDAVFVQFYDHTHNCVTHMGQESVELQPGHLIVQDMAEPFVVDHGSYKLMTLALPRAILAPFLHGDRTYPTLCLPATGGSTNAVISMMQLLRGQLAYLTDEDVTPIVECIAKLVANQMNNGPSPSFALDENSQTAARFLQAAEYISRTYANPRLNSTEVAHHLNVSRTTLYRLFEPMGGFVAFLRYIRMKHAMRKLLHSGSDAVKIQQIAESCGFSHASSFTRSFKEHYGVSPRDILMDITAGQDIQLRTSSGIFANWLATLNGTTLN</sequence>
<dbReference type="PANTHER" id="PTHR46796:SF6">
    <property type="entry name" value="ARAC SUBFAMILY"/>
    <property type="match status" value="1"/>
</dbReference>
<dbReference type="Proteomes" id="UP000199598">
    <property type="component" value="Unassembled WGS sequence"/>
</dbReference>
<proteinExistence type="predicted"/>
<dbReference type="Pfam" id="PF14525">
    <property type="entry name" value="AraC_binding_2"/>
    <property type="match status" value="1"/>
</dbReference>
<dbReference type="EMBL" id="FOSK01000005">
    <property type="protein sequence ID" value="SFK42817.1"/>
    <property type="molecule type" value="Genomic_DNA"/>
</dbReference>
<feature type="domain" description="HTH araC/xylS-type" evidence="4">
    <location>
        <begin position="224"/>
        <end position="324"/>
    </location>
</feature>
<evidence type="ECO:0000256" key="3">
    <source>
        <dbReference type="ARBA" id="ARBA00023163"/>
    </source>
</evidence>
<evidence type="ECO:0000259" key="4">
    <source>
        <dbReference type="PROSITE" id="PS01124"/>
    </source>
</evidence>
<dbReference type="Gene3D" id="1.10.10.60">
    <property type="entry name" value="Homeodomain-like"/>
    <property type="match status" value="2"/>
</dbReference>